<sequence length="149" mass="15130">MGLGRSALSTGFDAQVVSTGAGHLLVPLIDQAAVDGAIPDARKLTAILEDVDGEGCYLYSLDSNSPAAVAYARFFNPIMGISEDPATGTAAGPLVSLLISRGHCPDGVTAIVEQGYSLGRPSRIHVTVNGTDVKVSGSGVVVADGVLHL</sequence>
<dbReference type="Gene3D" id="3.10.310.10">
    <property type="entry name" value="Diaminopimelate Epimerase, Chain A, domain 1"/>
    <property type="match status" value="1"/>
</dbReference>
<evidence type="ECO:0000313" key="1">
    <source>
        <dbReference type="EMBL" id="TFB84235.1"/>
    </source>
</evidence>
<reference evidence="1 2" key="1">
    <citation type="submission" date="2019-03" db="EMBL/GenBank/DDBJ databases">
        <title>Genomics of glacier-inhabiting Cryobacterium strains.</title>
        <authorList>
            <person name="Liu Q."/>
            <person name="Xin Y.-H."/>
        </authorList>
    </citation>
    <scope>NUCLEOTIDE SEQUENCE [LARGE SCALE GENOMIC DNA]</scope>
    <source>
        <strain evidence="1 2">Hh15</strain>
    </source>
</reference>
<comment type="caution">
    <text evidence="1">The sequence shown here is derived from an EMBL/GenBank/DDBJ whole genome shotgun (WGS) entry which is preliminary data.</text>
</comment>
<dbReference type="Proteomes" id="UP000297654">
    <property type="component" value="Unassembled WGS sequence"/>
</dbReference>
<dbReference type="SUPFAM" id="SSF54506">
    <property type="entry name" value="Diaminopimelate epimerase-like"/>
    <property type="match status" value="1"/>
</dbReference>
<gene>
    <name evidence="1" type="ORF">E3O10_16355</name>
</gene>
<dbReference type="AlphaFoldDB" id="A0A5F0D1K1"/>
<evidence type="ECO:0000313" key="2">
    <source>
        <dbReference type="Proteomes" id="UP000297654"/>
    </source>
</evidence>
<dbReference type="InterPro" id="IPR003719">
    <property type="entry name" value="Phenazine_PhzF-like"/>
</dbReference>
<name>A0A5F0D1K1_9MICO</name>
<protein>
    <submittedName>
        <fullName evidence="1">PhzF family phenazine biosynthesis protein</fullName>
    </submittedName>
</protein>
<dbReference type="EMBL" id="SOFF01000047">
    <property type="protein sequence ID" value="TFB84235.1"/>
    <property type="molecule type" value="Genomic_DNA"/>
</dbReference>
<organism evidence="1 2">
    <name type="scientific">Cryobacterium luteum</name>
    <dbReference type="NCBI Taxonomy" id="1424661"/>
    <lineage>
        <taxon>Bacteria</taxon>
        <taxon>Bacillati</taxon>
        <taxon>Actinomycetota</taxon>
        <taxon>Actinomycetes</taxon>
        <taxon>Micrococcales</taxon>
        <taxon>Microbacteriaceae</taxon>
        <taxon>Cryobacterium</taxon>
    </lineage>
</organism>
<proteinExistence type="predicted"/>
<dbReference type="NCBIfam" id="TIGR00654">
    <property type="entry name" value="PhzF_family"/>
    <property type="match status" value="1"/>
</dbReference>
<dbReference type="Pfam" id="PF02567">
    <property type="entry name" value="PhzC-PhzF"/>
    <property type="match status" value="1"/>
</dbReference>
<accession>A0A5F0D1K1</accession>
<dbReference type="OrthoDB" id="9788221at2"/>
<dbReference type="GO" id="GO:0003824">
    <property type="term" value="F:catalytic activity"/>
    <property type="evidence" value="ECO:0007669"/>
    <property type="project" value="InterPro"/>
</dbReference>
<keyword evidence="2" id="KW-1185">Reference proteome</keyword>